<protein>
    <submittedName>
        <fullName evidence="3">VanZ family protein</fullName>
    </submittedName>
</protein>
<proteinExistence type="predicted"/>
<sequence length="306" mass="34938">MKKRNFIMTITTVYTALILYFMFFGFNRLEGRGDYIEAGYEFLFIPTSVPLTFPNLLFSWLYDFGNIAAFIPFGILVPLLMQINYKKFIGGFLLVIFGLETLQTLLYLGTFDIDDVISNTLGATIGYVAYKVGFTSNLTVKKLIASSLSAIILIICVMLVSEILEKRVSSIQPLQTIDEVTGAKPQTNQMPAFIIGDEKIQPQSNLYMNEGNASQTYIYTIEGKEELILYLNLGIPDDEEFQGEVTIVADEDKKFEMAEDYLKEFLTMPMPLEVPLFFEYEKMTITITGNVKLWDVGFTELKHWWK</sequence>
<evidence type="ECO:0000313" key="3">
    <source>
        <dbReference type="EMBL" id="MEC1180425.1"/>
    </source>
</evidence>
<dbReference type="PANTHER" id="PTHR36834">
    <property type="entry name" value="MEMBRANE PROTEIN-RELATED"/>
    <property type="match status" value="1"/>
</dbReference>
<feature type="transmembrane region" description="Helical" evidence="1">
    <location>
        <begin position="64"/>
        <end position="81"/>
    </location>
</feature>
<dbReference type="Pfam" id="PF04892">
    <property type="entry name" value="VanZ"/>
    <property type="match status" value="1"/>
</dbReference>
<evidence type="ECO:0000256" key="1">
    <source>
        <dbReference type="SAM" id="Phobius"/>
    </source>
</evidence>
<dbReference type="Proteomes" id="UP001344888">
    <property type="component" value="Unassembled WGS sequence"/>
</dbReference>
<reference evidence="3 4" key="1">
    <citation type="submission" date="2023-03" db="EMBL/GenBank/DDBJ databases">
        <title>Bacillus Genome Sequencing.</title>
        <authorList>
            <person name="Dunlap C."/>
        </authorList>
    </citation>
    <scope>NUCLEOTIDE SEQUENCE [LARGE SCALE GENOMIC DNA]</scope>
    <source>
        <strain evidence="3 4">B-59205</strain>
    </source>
</reference>
<accession>A0AAW9NWN9</accession>
<keyword evidence="1" id="KW-0812">Transmembrane</keyword>
<keyword evidence="4" id="KW-1185">Reference proteome</keyword>
<keyword evidence="1" id="KW-0472">Membrane</keyword>
<evidence type="ECO:0000259" key="2">
    <source>
        <dbReference type="Pfam" id="PF04892"/>
    </source>
</evidence>
<feature type="transmembrane region" description="Helical" evidence="1">
    <location>
        <begin position="143"/>
        <end position="164"/>
    </location>
</feature>
<dbReference type="RefSeq" id="WP_326124979.1">
    <property type="nucleotide sequence ID" value="NZ_JARSFG010000028.1"/>
</dbReference>
<dbReference type="EMBL" id="JARSFG010000028">
    <property type="protein sequence ID" value="MEC1180425.1"/>
    <property type="molecule type" value="Genomic_DNA"/>
</dbReference>
<organism evidence="3 4">
    <name type="scientific">Metasolibacillus meyeri</name>
    <dbReference type="NCBI Taxonomy" id="1071052"/>
    <lineage>
        <taxon>Bacteria</taxon>
        <taxon>Bacillati</taxon>
        <taxon>Bacillota</taxon>
        <taxon>Bacilli</taxon>
        <taxon>Bacillales</taxon>
        <taxon>Caryophanaceae</taxon>
        <taxon>Metasolibacillus</taxon>
    </lineage>
</organism>
<dbReference type="PANTHER" id="PTHR36834:SF1">
    <property type="entry name" value="INTEGRAL MEMBRANE PROTEIN"/>
    <property type="match status" value="1"/>
</dbReference>
<feature type="domain" description="VanZ-like" evidence="2">
    <location>
        <begin position="13"/>
        <end position="132"/>
    </location>
</feature>
<dbReference type="AlphaFoldDB" id="A0AAW9NWN9"/>
<dbReference type="InterPro" id="IPR006976">
    <property type="entry name" value="VanZ-like"/>
</dbReference>
<keyword evidence="1" id="KW-1133">Transmembrane helix</keyword>
<name>A0AAW9NWN9_9BACL</name>
<comment type="caution">
    <text evidence="3">The sequence shown here is derived from an EMBL/GenBank/DDBJ whole genome shotgun (WGS) entry which is preliminary data.</text>
</comment>
<feature type="transmembrane region" description="Helical" evidence="1">
    <location>
        <begin position="6"/>
        <end position="26"/>
    </location>
</feature>
<evidence type="ECO:0000313" key="4">
    <source>
        <dbReference type="Proteomes" id="UP001344888"/>
    </source>
</evidence>
<gene>
    <name evidence="3" type="ORF">P9B03_18165</name>
</gene>
<dbReference type="InterPro" id="IPR053150">
    <property type="entry name" value="Teicoplanin_resist-assoc"/>
</dbReference>
<feature type="transmembrane region" description="Helical" evidence="1">
    <location>
        <begin position="88"/>
        <end position="108"/>
    </location>
</feature>